<evidence type="ECO:0000256" key="4">
    <source>
        <dbReference type="ARBA" id="ARBA00005019"/>
    </source>
</evidence>
<evidence type="ECO:0000313" key="18">
    <source>
        <dbReference type="EMBL" id="EDO48825.1"/>
    </source>
</evidence>
<evidence type="ECO:0000256" key="5">
    <source>
        <dbReference type="ARBA" id="ARBA00007064"/>
    </source>
</evidence>
<evidence type="ECO:0000256" key="10">
    <source>
        <dbReference type="ARBA" id="ARBA00022741"/>
    </source>
</evidence>
<dbReference type="GO" id="GO:0009435">
    <property type="term" value="P:NAD+ biosynthetic process"/>
    <property type="evidence" value="ECO:0000318"/>
    <property type="project" value="GO_Central"/>
</dbReference>
<evidence type="ECO:0000256" key="7">
    <source>
        <dbReference type="ARBA" id="ARBA00022642"/>
    </source>
</evidence>
<dbReference type="EC" id="2.7.7.18" evidence="16"/>
<reference evidence="18 19" key="1">
    <citation type="journal article" date="2007" name="Science">
        <title>Sea anemone genome reveals ancestral eumetazoan gene repertoire and genomic organization.</title>
        <authorList>
            <person name="Putnam N.H."/>
            <person name="Srivastava M."/>
            <person name="Hellsten U."/>
            <person name="Dirks B."/>
            <person name="Chapman J."/>
            <person name="Salamov A."/>
            <person name="Terry A."/>
            <person name="Shapiro H."/>
            <person name="Lindquist E."/>
            <person name="Kapitonov V.V."/>
            <person name="Jurka J."/>
            <person name="Genikhovich G."/>
            <person name="Grigoriev I.V."/>
            <person name="Lucas S.M."/>
            <person name="Steele R.E."/>
            <person name="Finnerty J.R."/>
            <person name="Technau U."/>
            <person name="Martindale M.Q."/>
            <person name="Rokhsar D.S."/>
        </authorList>
    </citation>
    <scope>NUCLEOTIDE SEQUENCE [LARGE SCALE GENOMIC DNA]</scope>
    <source>
        <strain evidence="19">CH2 X CH6</strain>
    </source>
</reference>
<dbReference type="PANTHER" id="PTHR12039">
    <property type="entry name" value="NICOTINAMIDE MONONUCLEOTIDE ADENYLYLTRANSFERASE"/>
    <property type="match status" value="1"/>
</dbReference>
<dbReference type="EMBL" id="DS469512">
    <property type="protein sequence ID" value="EDO48825.1"/>
    <property type="molecule type" value="Genomic_DNA"/>
</dbReference>
<name>A7RIM0_NEMVE</name>
<dbReference type="OrthoDB" id="422187at2759"/>
<protein>
    <recommendedName>
        <fullName evidence="16">Nicotinamide-nucleotide adenylyltransferase</fullName>
        <ecNumber evidence="16">2.7.7.1</ecNumber>
        <ecNumber evidence="16">2.7.7.18</ecNumber>
    </recommendedName>
</protein>
<dbReference type="CDD" id="cd09286">
    <property type="entry name" value="NMNAT_Eukarya"/>
    <property type="match status" value="1"/>
</dbReference>
<keyword evidence="8 16" id="KW-0808">Transferase</keyword>
<sequence length="225" mass="25566">MAATGTTKKVVLLSCGCFNPVTHMHLRLFELARDTLHRTGFFTVVEGIFSPAHDAYKKKDLVASQHRLAMCNLAVKTSSWLRVDDWESKQDGWSTTKTVLNYMTEQARKKHDNSCTVKLLCGADLLESFAVPGLWLDSDIESIVKEHGIVVITRHGSNPEEFIYNSDVLTKHKNNIHIVTEWIPNEISATKIRCALRRRESIKYLVPDSIIDYIHNNKLYTPVKG</sequence>
<dbReference type="Gene3D" id="3.40.50.620">
    <property type="entry name" value="HUPs"/>
    <property type="match status" value="1"/>
</dbReference>
<dbReference type="AlphaFoldDB" id="A7RIM0"/>
<dbReference type="NCBIfam" id="TIGR00482">
    <property type="entry name" value="nicotinate (nicotinamide) nucleotide adenylyltransferase"/>
    <property type="match status" value="1"/>
</dbReference>
<gene>
    <name evidence="18" type="ORF">NEMVEDRAFT_v1g159188</name>
</gene>
<keyword evidence="11 16" id="KW-0067">ATP-binding</keyword>
<keyword evidence="19" id="KW-1185">Reference proteome</keyword>
<organism evidence="18 19">
    <name type="scientific">Nematostella vectensis</name>
    <name type="common">Starlet sea anemone</name>
    <dbReference type="NCBI Taxonomy" id="45351"/>
    <lineage>
        <taxon>Eukaryota</taxon>
        <taxon>Metazoa</taxon>
        <taxon>Cnidaria</taxon>
        <taxon>Anthozoa</taxon>
        <taxon>Hexacorallia</taxon>
        <taxon>Actiniaria</taxon>
        <taxon>Edwardsiidae</taxon>
        <taxon>Nematostella</taxon>
    </lineage>
</organism>
<evidence type="ECO:0000256" key="15">
    <source>
        <dbReference type="ARBA" id="ARBA00093425"/>
    </source>
</evidence>
<keyword evidence="12 16" id="KW-0520">NAD</keyword>
<keyword evidence="10 16" id="KW-0547">Nucleotide-binding</keyword>
<dbReference type="InterPro" id="IPR004821">
    <property type="entry name" value="Cyt_trans-like"/>
</dbReference>
<evidence type="ECO:0000256" key="2">
    <source>
        <dbReference type="ARBA" id="ARBA00004173"/>
    </source>
</evidence>
<dbReference type="InParanoid" id="A7RIM0"/>
<comment type="pathway">
    <text evidence="3 16">Cofactor biosynthesis; NAD(+) biosynthesis; NAD(+) from nicotinamide D-ribonucleotide: step 1/1.</text>
</comment>
<comment type="catalytic activity">
    <reaction evidence="14 16">
        <text>nicotinate beta-D-ribonucleotide + ATP + H(+) = deamido-NAD(+) + diphosphate</text>
        <dbReference type="Rhea" id="RHEA:22860"/>
        <dbReference type="ChEBI" id="CHEBI:15378"/>
        <dbReference type="ChEBI" id="CHEBI:30616"/>
        <dbReference type="ChEBI" id="CHEBI:33019"/>
        <dbReference type="ChEBI" id="CHEBI:57502"/>
        <dbReference type="ChEBI" id="CHEBI:58437"/>
        <dbReference type="EC" id="2.7.7.18"/>
    </reaction>
</comment>
<evidence type="ECO:0000256" key="16">
    <source>
        <dbReference type="RuleBase" id="RU362021"/>
    </source>
</evidence>
<feature type="domain" description="Cytidyltransferase-like" evidence="17">
    <location>
        <begin position="15"/>
        <end position="194"/>
    </location>
</feature>
<evidence type="ECO:0000256" key="12">
    <source>
        <dbReference type="ARBA" id="ARBA00023027"/>
    </source>
</evidence>
<comment type="function">
    <text evidence="15">Catalyzes the formation of NAD(+) from nicotinamide mononucleotide (NMN) and ATP. Can also use the deamidated form; nicotinic acid mononucleotide (NaMN) as substrate with the same efficiency. Can use triazofurin monophosphate (TrMP) as substrate. Can also use GTP and ITP as nucleotide donors. Also catalyzes the reverse reaction, i.e. the pyrophosphorolytic cleavage of NAD(+). For the pyrophosphorolytic activity, can use NAD(+), NADH, NaAD, nicotinic acid adenine dinucleotide phosphate (NHD), nicotinamide guanine dinucleotide (NGD) as substrates. Fails to cleave phosphorylated dinucleotides NADP(+), NADPH and NaADP(+). Protects against axonal degeneration following injury. May be involved in the maintenance of axonal integrity. Also functions as a stress-response chaperone protein that prevents toxic aggregation of proteins; this function may be independent of its NAD(+) synthesis activity.</text>
</comment>
<dbReference type="EC" id="2.7.7.1" evidence="16"/>
<comment type="cofactor">
    <cofactor evidence="1">
        <name>Mg(2+)</name>
        <dbReference type="ChEBI" id="CHEBI:18420"/>
    </cofactor>
</comment>
<dbReference type="UniPathway" id="UPA00253">
    <property type="reaction ID" value="UER00332"/>
</dbReference>
<evidence type="ECO:0000256" key="9">
    <source>
        <dbReference type="ARBA" id="ARBA00022695"/>
    </source>
</evidence>
<accession>A7RIM0</accession>
<dbReference type="Pfam" id="PF01467">
    <property type="entry name" value="CTP_transf_like"/>
    <property type="match status" value="1"/>
</dbReference>
<evidence type="ECO:0000256" key="1">
    <source>
        <dbReference type="ARBA" id="ARBA00001946"/>
    </source>
</evidence>
<dbReference type="Proteomes" id="UP000001593">
    <property type="component" value="Unassembled WGS sequence"/>
</dbReference>
<evidence type="ECO:0000259" key="17">
    <source>
        <dbReference type="Pfam" id="PF01467"/>
    </source>
</evidence>
<evidence type="ECO:0000256" key="6">
    <source>
        <dbReference type="ARBA" id="ARBA00011881"/>
    </source>
</evidence>
<evidence type="ECO:0000256" key="13">
    <source>
        <dbReference type="ARBA" id="ARBA00023128"/>
    </source>
</evidence>
<dbReference type="eggNOG" id="KOG3199">
    <property type="taxonomic scope" value="Eukaryota"/>
</dbReference>
<evidence type="ECO:0000256" key="8">
    <source>
        <dbReference type="ARBA" id="ARBA00022679"/>
    </source>
</evidence>
<dbReference type="InterPro" id="IPR014729">
    <property type="entry name" value="Rossmann-like_a/b/a_fold"/>
</dbReference>
<dbReference type="GO" id="GO:0005524">
    <property type="term" value="F:ATP binding"/>
    <property type="evidence" value="ECO:0007669"/>
    <property type="project" value="UniProtKB-KW"/>
</dbReference>
<dbReference type="InterPro" id="IPR045094">
    <property type="entry name" value="NMNAT_euk"/>
</dbReference>
<proteinExistence type="inferred from homology"/>
<dbReference type="GO" id="GO:0000309">
    <property type="term" value="F:nicotinamide-nucleotide adenylyltransferase activity"/>
    <property type="evidence" value="ECO:0000318"/>
    <property type="project" value="GO_Central"/>
</dbReference>
<comment type="similarity">
    <text evidence="5 16">Belongs to the eukaryotic NMN adenylyltransferase family.</text>
</comment>
<keyword evidence="7 16" id="KW-0662">Pyridine nucleotide biosynthesis</keyword>
<keyword evidence="9 16" id="KW-0548">Nucleotidyltransferase</keyword>
<evidence type="ECO:0000256" key="14">
    <source>
        <dbReference type="ARBA" id="ARBA00048721"/>
    </source>
</evidence>
<keyword evidence="13" id="KW-0496">Mitochondrion</keyword>
<dbReference type="SUPFAM" id="SSF52374">
    <property type="entry name" value="Nucleotidylyl transferase"/>
    <property type="match status" value="1"/>
</dbReference>
<dbReference type="PANTHER" id="PTHR12039:SF0">
    <property type="entry name" value="NICOTINAMIDE-NUCLEOTIDE ADENYLYLTRANSFERASE"/>
    <property type="match status" value="1"/>
</dbReference>
<dbReference type="OMA" id="HIVHEWI"/>
<dbReference type="InterPro" id="IPR051182">
    <property type="entry name" value="Euk_NMN_adenylyltrnsfrase"/>
</dbReference>
<dbReference type="STRING" id="45351.A7RIM0"/>
<comment type="subunit">
    <text evidence="6">Homotetramer.</text>
</comment>
<evidence type="ECO:0000256" key="11">
    <source>
        <dbReference type="ARBA" id="ARBA00022840"/>
    </source>
</evidence>
<comment type="pathway">
    <text evidence="4">Cofactor biosynthesis; NAD(+) biosynthesis; deamido-NAD(+) from nicotinate D-ribonucleotide: step 1/1.</text>
</comment>
<evidence type="ECO:0000313" key="19">
    <source>
        <dbReference type="Proteomes" id="UP000001593"/>
    </source>
</evidence>
<comment type="catalytic activity">
    <reaction evidence="16">
        <text>beta-nicotinamide D-ribonucleotide + ATP + H(+) = diphosphate + NAD(+)</text>
        <dbReference type="Rhea" id="RHEA:21360"/>
        <dbReference type="ChEBI" id="CHEBI:14649"/>
        <dbReference type="ChEBI" id="CHEBI:15378"/>
        <dbReference type="ChEBI" id="CHEBI:30616"/>
        <dbReference type="ChEBI" id="CHEBI:33019"/>
        <dbReference type="ChEBI" id="CHEBI:57540"/>
        <dbReference type="EC" id="2.7.7.1"/>
    </reaction>
</comment>
<dbReference type="PhylomeDB" id="A7RIM0"/>
<dbReference type="FunFam" id="3.40.50.620:FF:000221">
    <property type="entry name" value="Nicotinamide/nicotinic acid mononucleotide adenylyltransferase 3"/>
    <property type="match status" value="1"/>
</dbReference>
<dbReference type="GO" id="GO:0004515">
    <property type="term" value="F:nicotinate-nucleotide adenylyltransferase activity"/>
    <property type="evidence" value="ECO:0000318"/>
    <property type="project" value="GO_Central"/>
</dbReference>
<dbReference type="GO" id="GO:0005759">
    <property type="term" value="C:mitochondrial matrix"/>
    <property type="evidence" value="ECO:0007669"/>
    <property type="project" value="UniProtKB-ARBA"/>
</dbReference>
<comment type="subcellular location">
    <subcellularLocation>
        <location evidence="2">Mitochondrion</location>
    </subcellularLocation>
</comment>
<evidence type="ECO:0000256" key="3">
    <source>
        <dbReference type="ARBA" id="ARBA00004658"/>
    </source>
</evidence>
<dbReference type="KEGG" id="nve:5520991"/>
<dbReference type="HOGENOM" id="CLU_033366_3_0_1"/>
<dbReference type="InterPro" id="IPR005248">
    <property type="entry name" value="NadD/NMNAT"/>
</dbReference>